<protein>
    <submittedName>
        <fullName evidence="2">Uncharacterized protein</fullName>
    </submittedName>
</protein>
<accession>N0E5M5</accession>
<comment type="caution">
    <text evidence="2">The sequence shown here is derived from an EMBL/GenBank/DDBJ whole genome shotgun (WGS) entry which is preliminary data.</text>
</comment>
<evidence type="ECO:0000313" key="2">
    <source>
        <dbReference type="EMBL" id="CCH70574.1"/>
    </source>
</evidence>
<keyword evidence="3" id="KW-1185">Reference proteome</keyword>
<proteinExistence type="predicted"/>
<evidence type="ECO:0000313" key="3">
    <source>
        <dbReference type="Proteomes" id="UP000013167"/>
    </source>
</evidence>
<gene>
    <name evidence="2" type="ORF">BN10_600002</name>
</gene>
<name>N0E5M5_9MICO</name>
<dbReference type="Proteomes" id="UP000013167">
    <property type="component" value="Unassembled WGS sequence"/>
</dbReference>
<organism evidence="2 3">
    <name type="scientific">Phycicoccus elongatus Lp2</name>
    <dbReference type="NCBI Taxonomy" id="1193181"/>
    <lineage>
        <taxon>Bacteria</taxon>
        <taxon>Bacillati</taxon>
        <taxon>Actinomycetota</taxon>
        <taxon>Actinomycetes</taxon>
        <taxon>Micrococcales</taxon>
        <taxon>Intrasporangiaceae</taxon>
        <taxon>Phycicoccus</taxon>
    </lineage>
</organism>
<evidence type="ECO:0000256" key="1">
    <source>
        <dbReference type="SAM" id="MobiDB-lite"/>
    </source>
</evidence>
<dbReference type="AlphaFoldDB" id="N0E5M5"/>
<dbReference type="EMBL" id="CAIZ01000131">
    <property type="protein sequence ID" value="CCH70574.1"/>
    <property type="molecule type" value="Genomic_DNA"/>
</dbReference>
<dbReference type="HOGENOM" id="CLU_3012790_0_0_11"/>
<sequence>MRPAKVRGIVAATGANEVHPRAQAPSARDDGGSATDPAVIATLLTALGRGGPSDRG</sequence>
<feature type="region of interest" description="Disordered" evidence="1">
    <location>
        <begin position="1"/>
        <end position="37"/>
    </location>
</feature>
<reference evidence="2 3" key="1">
    <citation type="journal article" date="2013" name="ISME J.">
        <title>A metabolic model for members of the genus Tetrasphaera involved in enhanced biological phosphorus removal.</title>
        <authorList>
            <person name="Kristiansen R."/>
            <person name="Nguyen H.T.T."/>
            <person name="Saunders A.M."/>
            <person name="Nielsen J.L."/>
            <person name="Wimmer R."/>
            <person name="Le V.Q."/>
            <person name="McIlroy S.J."/>
            <person name="Petrovski S."/>
            <person name="Seviour R.J."/>
            <person name="Calteau A."/>
            <person name="Nielsen K.L."/>
            <person name="Nielsen P.H."/>
        </authorList>
    </citation>
    <scope>NUCLEOTIDE SEQUENCE [LARGE SCALE GENOMIC DNA]</scope>
    <source>
        <strain evidence="2 3">Lp2</strain>
    </source>
</reference>